<dbReference type="Pfam" id="PF06537">
    <property type="entry name" value="DHOR"/>
    <property type="match status" value="1"/>
</dbReference>
<proteinExistence type="predicted"/>
<evidence type="ECO:0000313" key="6">
    <source>
        <dbReference type="EMBL" id="GLS26273.1"/>
    </source>
</evidence>
<dbReference type="PANTHER" id="PTHR30600:SF4">
    <property type="entry name" value="CYTOCHROME C DOMAIN-CONTAINING PROTEIN"/>
    <property type="match status" value="1"/>
</dbReference>
<evidence type="ECO:0000256" key="1">
    <source>
        <dbReference type="ARBA" id="ARBA00022617"/>
    </source>
</evidence>
<feature type="domain" description="Cytochrome c" evidence="5">
    <location>
        <begin position="373"/>
        <end position="512"/>
    </location>
</feature>
<accession>A0AA37T3Q6</accession>
<evidence type="ECO:0000256" key="2">
    <source>
        <dbReference type="ARBA" id="ARBA00022723"/>
    </source>
</evidence>
<dbReference type="InterPro" id="IPR036909">
    <property type="entry name" value="Cyt_c-like_dom_sf"/>
</dbReference>
<evidence type="ECO:0000256" key="3">
    <source>
        <dbReference type="ARBA" id="ARBA00023004"/>
    </source>
</evidence>
<gene>
    <name evidence="6" type="ORF">GCM10007877_19880</name>
</gene>
<dbReference type="SUPFAM" id="SSF46626">
    <property type="entry name" value="Cytochrome c"/>
    <property type="match status" value="1"/>
</dbReference>
<dbReference type="RefSeq" id="WP_232592457.1">
    <property type="nucleotide sequence ID" value="NZ_BSPD01000042.1"/>
</dbReference>
<name>A0AA37T3Q6_9GAMM</name>
<sequence length="512" mass="55827">MQKPAITLSIIPKPLTAKTVNLSSFKLLQRSSLVTSLCLLMASCGINPDSSTLGDSDNKQPQTQRHTSELNVPDKLAGEASVNNQTSNAFSLPSANMPFQQRLDFSVGNSFFRNPWVIAPASTDARDGLGPLFNTNACQNCHIKDGRGHLPANLEDNHVSMLIRLSIGDGKKPREASTPHPRYGGQLQDFAIPGHTPEANIALKYEYQTVTLADGETVSLRKPIAQFNNPAYGPLNNIQYSIRIASPVIGLGLLASIPEAAILAGADPNDRNNDGISGTANSVWNATKNKTQLGRFGWKAGQPTLKQQNAAAFNGDMGLTTPVFMNSNCTEYQTRCESAPTGGAPEVSENILQKVTFYSANLAVPKRRNADSEQVKQGARLFVETGCENCHHQKWQTTEDQSGIGLDIPQPWLTNQTIYPFTDMLLHDMGEGLDDNHPEFDAKGSEWRTPPLWGIGLTATVNGEFGYLHDGRARTLTEAILWHGGEAEQSQVQFKQLSTEDRQSLLSFLESL</sequence>
<evidence type="ECO:0000313" key="7">
    <source>
        <dbReference type="Proteomes" id="UP001156870"/>
    </source>
</evidence>
<keyword evidence="7" id="KW-1185">Reference proteome</keyword>
<dbReference type="PANTHER" id="PTHR30600">
    <property type="entry name" value="CYTOCHROME C PEROXIDASE-RELATED"/>
    <property type="match status" value="1"/>
</dbReference>
<dbReference type="InterPro" id="IPR010538">
    <property type="entry name" value="DHOR"/>
</dbReference>
<reference evidence="6 7" key="1">
    <citation type="journal article" date="2014" name="Int. J. Syst. Evol. Microbiol.">
        <title>Complete genome sequence of Corynebacterium casei LMG S-19264T (=DSM 44701T), isolated from a smear-ripened cheese.</title>
        <authorList>
            <consortium name="US DOE Joint Genome Institute (JGI-PGF)"/>
            <person name="Walter F."/>
            <person name="Albersmeier A."/>
            <person name="Kalinowski J."/>
            <person name="Ruckert C."/>
        </authorList>
    </citation>
    <scope>NUCLEOTIDE SEQUENCE [LARGE SCALE GENOMIC DNA]</scope>
    <source>
        <strain evidence="6 7">NBRC 110095</strain>
    </source>
</reference>
<dbReference type="Proteomes" id="UP001156870">
    <property type="component" value="Unassembled WGS sequence"/>
</dbReference>
<keyword evidence="1 4" id="KW-0349">Heme</keyword>
<organism evidence="6 7">
    <name type="scientific">Marinibactrum halimedae</name>
    <dbReference type="NCBI Taxonomy" id="1444977"/>
    <lineage>
        <taxon>Bacteria</taxon>
        <taxon>Pseudomonadati</taxon>
        <taxon>Pseudomonadota</taxon>
        <taxon>Gammaproteobacteria</taxon>
        <taxon>Cellvibrionales</taxon>
        <taxon>Cellvibrionaceae</taxon>
        <taxon>Marinibactrum</taxon>
    </lineage>
</organism>
<keyword evidence="3 4" id="KW-0408">Iron</keyword>
<dbReference type="Gene3D" id="1.10.760.10">
    <property type="entry name" value="Cytochrome c-like domain"/>
    <property type="match status" value="1"/>
</dbReference>
<dbReference type="GO" id="GO:0004130">
    <property type="term" value="F:cytochrome-c peroxidase activity"/>
    <property type="evidence" value="ECO:0007669"/>
    <property type="project" value="TreeGrafter"/>
</dbReference>
<dbReference type="GO" id="GO:0046872">
    <property type="term" value="F:metal ion binding"/>
    <property type="evidence" value="ECO:0007669"/>
    <property type="project" value="UniProtKB-KW"/>
</dbReference>
<protein>
    <submittedName>
        <fullName evidence="6">Thiol oxidoreductase</fullName>
    </submittedName>
</protein>
<dbReference type="InterPro" id="IPR051395">
    <property type="entry name" value="Cytochrome_c_Peroxidase/MauG"/>
</dbReference>
<evidence type="ECO:0000259" key="5">
    <source>
        <dbReference type="PROSITE" id="PS51007"/>
    </source>
</evidence>
<dbReference type="GO" id="GO:0020037">
    <property type="term" value="F:heme binding"/>
    <property type="evidence" value="ECO:0007669"/>
    <property type="project" value="InterPro"/>
</dbReference>
<dbReference type="AlphaFoldDB" id="A0AA37T3Q6"/>
<evidence type="ECO:0000256" key="4">
    <source>
        <dbReference type="PROSITE-ProRule" id="PRU00433"/>
    </source>
</evidence>
<dbReference type="InterPro" id="IPR009056">
    <property type="entry name" value="Cyt_c-like_dom"/>
</dbReference>
<comment type="caution">
    <text evidence="6">The sequence shown here is derived from an EMBL/GenBank/DDBJ whole genome shotgun (WGS) entry which is preliminary data.</text>
</comment>
<keyword evidence="2 4" id="KW-0479">Metal-binding</keyword>
<dbReference type="EMBL" id="BSPD01000042">
    <property type="protein sequence ID" value="GLS26273.1"/>
    <property type="molecule type" value="Genomic_DNA"/>
</dbReference>
<dbReference type="PROSITE" id="PS51007">
    <property type="entry name" value="CYTC"/>
    <property type="match status" value="1"/>
</dbReference>
<dbReference type="GO" id="GO:0009055">
    <property type="term" value="F:electron transfer activity"/>
    <property type="evidence" value="ECO:0007669"/>
    <property type="project" value="InterPro"/>
</dbReference>
<dbReference type="PIRSF" id="PIRSF028099">
    <property type="entry name" value="DUF1111"/>
    <property type="match status" value="1"/>
</dbReference>